<evidence type="ECO:0000313" key="1">
    <source>
        <dbReference type="EMBL" id="QNE34854.1"/>
    </source>
</evidence>
<reference evidence="2" key="1">
    <citation type="submission" date="2019-09" db="EMBL/GenBank/DDBJ databases">
        <title>Antimicrobial potential of Antarctic Bacteria.</title>
        <authorList>
            <person name="Benaud N."/>
            <person name="Edwards R.J."/>
            <person name="Ferrari B.C."/>
        </authorList>
    </citation>
    <scope>NUCLEOTIDE SEQUENCE [LARGE SCALE GENOMIC DNA]</scope>
    <source>
        <strain evidence="2">INR9</strain>
    </source>
</reference>
<dbReference type="InterPro" id="IPR037079">
    <property type="entry name" value="AF2212/PG0164-like_sf"/>
</dbReference>
<proteinExistence type="predicted"/>
<accession>A0A7G6Y8N9</accession>
<dbReference type="KEGG" id="lse:F1C12_06750"/>
<dbReference type="EMBL" id="CP043641">
    <property type="protein sequence ID" value="QNE34854.1"/>
    <property type="molecule type" value="Genomic_DNA"/>
</dbReference>
<organism evidence="1 2">
    <name type="scientific">Leifsonia shinshuensis</name>
    <dbReference type="NCBI Taxonomy" id="150026"/>
    <lineage>
        <taxon>Bacteria</taxon>
        <taxon>Bacillati</taxon>
        <taxon>Actinomycetota</taxon>
        <taxon>Actinomycetes</taxon>
        <taxon>Micrococcales</taxon>
        <taxon>Microbacteriaceae</taxon>
        <taxon>Leifsonia</taxon>
    </lineage>
</organism>
<dbReference type="AlphaFoldDB" id="A0A7G6Y8N9"/>
<dbReference type="RefSeq" id="WP_185278025.1">
    <property type="nucleotide sequence ID" value="NZ_CP043641.1"/>
</dbReference>
<dbReference type="InterPro" id="IPR015018">
    <property type="entry name" value="DUF1905"/>
</dbReference>
<name>A0A7G6Y8N9_9MICO</name>
<gene>
    <name evidence="1" type="ORF">F1C12_06750</name>
</gene>
<dbReference type="SUPFAM" id="SSF141694">
    <property type="entry name" value="AF2212/PG0164-like"/>
    <property type="match status" value="1"/>
</dbReference>
<dbReference type="Pfam" id="PF08922">
    <property type="entry name" value="DUF1905"/>
    <property type="match status" value="1"/>
</dbReference>
<dbReference type="Gene3D" id="2.40.30.100">
    <property type="entry name" value="AF2212/PG0164-like"/>
    <property type="match status" value="1"/>
</dbReference>
<sequence length="100" mass="11285">MSGVRYEFETELFRWEARRDLWVFARLPDDISEEIRLQPHPPAGWGSVKVMMTLGGSRWSTSVFPESADGAYVVAIKGDVRRREGVGLGDRVTLGVETML</sequence>
<protein>
    <submittedName>
        <fullName evidence="1">DUF1905 domain-containing protein</fullName>
    </submittedName>
</protein>
<dbReference type="Proteomes" id="UP000515511">
    <property type="component" value="Chromosome"/>
</dbReference>
<evidence type="ECO:0000313" key="2">
    <source>
        <dbReference type="Proteomes" id="UP000515511"/>
    </source>
</evidence>